<dbReference type="GO" id="GO:0072318">
    <property type="term" value="P:clathrin coat disassembly"/>
    <property type="evidence" value="ECO:0007669"/>
    <property type="project" value="TreeGrafter"/>
</dbReference>
<dbReference type="Pfam" id="PF00069">
    <property type="entry name" value="Pkinase"/>
    <property type="match status" value="1"/>
</dbReference>
<keyword evidence="15" id="KW-0965">Cell junction</keyword>
<evidence type="ECO:0000256" key="25">
    <source>
        <dbReference type="SAM" id="MobiDB-lite"/>
    </source>
</evidence>
<evidence type="ECO:0000256" key="14">
    <source>
        <dbReference type="ARBA" id="ARBA00022840"/>
    </source>
</evidence>
<evidence type="ECO:0000256" key="8">
    <source>
        <dbReference type="ARBA" id="ARBA00022490"/>
    </source>
</evidence>
<feature type="region of interest" description="Disordered" evidence="25">
    <location>
        <begin position="922"/>
        <end position="1010"/>
    </location>
</feature>
<keyword evidence="12" id="KW-0547">Nucleotide-binding</keyword>
<feature type="compositionally biased region" description="Low complexity" evidence="25">
    <location>
        <begin position="976"/>
        <end position="988"/>
    </location>
</feature>
<feature type="region of interest" description="Disordered" evidence="25">
    <location>
        <begin position="332"/>
        <end position="354"/>
    </location>
</feature>
<accession>A0A7K6Y293</accession>
<dbReference type="InterPro" id="IPR035892">
    <property type="entry name" value="C2_domain_sf"/>
</dbReference>
<evidence type="ECO:0000256" key="24">
    <source>
        <dbReference type="ARBA" id="ARBA00076380"/>
    </source>
</evidence>
<evidence type="ECO:0000313" key="30">
    <source>
        <dbReference type="Proteomes" id="UP000587587"/>
    </source>
</evidence>
<name>A0A7K6Y293_9PASE</name>
<evidence type="ECO:0000256" key="17">
    <source>
        <dbReference type="ARBA" id="ARBA00023034"/>
    </source>
</evidence>
<dbReference type="InterPro" id="IPR011009">
    <property type="entry name" value="Kinase-like_dom_sf"/>
</dbReference>
<dbReference type="InterPro" id="IPR029021">
    <property type="entry name" value="Prot-tyrosine_phosphatase-like"/>
</dbReference>
<dbReference type="Gene3D" id="1.10.287.110">
    <property type="entry name" value="DnaJ domain"/>
    <property type="match status" value="1"/>
</dbReference>
<keyword evidence="14" id="KW-0067">ATP-binding</keyword>
<feature type="compositionally biased region" description="Polar residues" evidence="25">
    <location>
        <begin position="944"/>
        <end position="954"/>
    </location>
</feature>
<evidence type="ECO:0000256" key="22">
    <source>
        <dbReference type="ARBA" id="ARBA00054326"/>
    </source>
</evidence>
<dbReference type="GO" id="GO:0072583">
    <property type="term" value="P:clathrin-dependent endocytosis"/>
    <property type="evidence" value="ECO:0007669"/>
    <property type="project" value="TreeGrafter"/>
</dbReference>
<evidence type="ECO:0000256" key="4">
    <source>
        <dbReference type="ARBA" id="ARBA00004601"/>
    </source>
</evidence>
<keyword evidence="8" id="KW-0963">Cytoplasm</keyword>
<dbReference type="PANTHER" id="PTHR23172:SF34">
    <property type="entry name" value="CYCLIN-G-ASSOCIATED KINASE"/>
    <property type="match status" value="1"/>
</dbReference>
<comment type="catalytic activity">
    <reaction evidence="20">
        <text>L-threonyl-[protein] + ATP = O-phospho-L-threonyl-[protein] + ADP + H(+)</text>
        <dbReference type="Rhea" id="RHEA:46608"/>
        <dbReference type="Rhea" id="RHEA-COMP:11060"/>
        <dbReference type="Rhea" id="RHEA-COMP:11605"/>
        <dbReference type="ChEBI" id="CHEBI:15378"/>
        <dbReference type="ChEBI" id="CHEBI:30013"/>
        <dbReference type="ChEBI" id="CHEBI:30616"/>
        <dbReference type="ChEBI" id="CHEBI:61977"/>
        <dbReference type="ChEBI" id="CHEBI:456216"/>
        <dbReference type="EC" id="2.7.11.1"/>
    </reaction>
</comment>
<evidence type="ECO:0000256" key="21">
    <source>
        <dbReference type="ARBA" id="ARBA00048679"/>
    </source>
</evidence>
<keyword evidence="11" id="KW-0808">Transferase</keyword>
<feature type="compositionally biased region" description="Low complexity" evidence="25">
    <location>
        <begin position="1099"/>
        <end position="1119"/>
    </location>
</feature>
<evidence type="ECO:0000313" key="29">
    <source>
        <dbReference type="EMBL" id="NWX65711.1"/>
    </source>
</evidence>
<dbReference type="SMART" id="SM00220">
    <property type="entry name" value="S_TKc"/>
    <property type="match status" value="1"/>
</dbReference>
<feature type="compositionally biased region" description="Basic and acidic residues" evidence="25">
    <location>
        <begin position="791"/>
        <end position="802"/>
    </location>
</feature>
<dbReference type="SUPFAM" id="SSF56112">
    <property type="entry name" value="Protein kinase-like (PK-like)"/>
    <property type="match status" value="1"/>
</dbReference>
<feature type="compositionally biased region" description="Low complexity" evidence="25">
    <location>
        <begin position="739"/>
        <end position="755"/>
    </location>
</feature>
<dbReference type="EMBL" id="VZSE01013745">
    <property type="protein sequence ID" value="NWX65711.1"/>
    <property type="molecule type" value="Genomic_DNA"/>
</dbReference>
<dbReference type="Gene3D" id="3.90.190.10">
    <property type="entry name" value="Protein tyrosine phosphatase superfamily"/>
    <property type="match status" value="1"/>
</dbReference>
<keyword evidence="10" id="KW-0597">Phosphoprotein</keyword>
<feature type="domain" description="C2 tensin-type" evidence="28">
    <location>
        <begin position="549"/>
        <end position="687"/>
    </location>
</feature>
<evidence type="ECO:0000256" key="9">
    <source>
        <dbReference type="ARBA" id="ARBA00022527"/>
    </source>
</evidence>
<dbReference type="GO" id="GO:0005794">
    <property type="term" value="C:Golgi apparatus"/>
    <property type="evidence" value="ECO:0007669"/>
    <property type="project" value="UniProtKB-SubCell"/>
</dbReference>
<feature type="compositionally biased region" description="Low complexity" evidence="25">
    <location>
        <begin position="923"/>
        <end position="937"/>
    </location>
</feature>
<feature type="region of interest" description="Disordered" evidence="25">
    <location>
        <begin position="726"/>
        <end position="833"/>
    </location>
</feature>
<dbReference type="PROSITE" id="PS51182">
    <property type="entry name" value="C2_TENSIN"/>
    <property type="match status" value="1"/>
</dbReference>
<protein>
    <recommendedName>
        <fullName evidence="23">Cyclin-G-associated kinase</fullName>
        <ecNumber evidence="6">2.7.11.1</ecNumber>
    </recommendedName>
    <alternativeName>
        <fullName evidence="24">DnaJ homolog subfamily C member 26</fullName>
    </alternativeName>
</protein>
<keyword evidence="30" id="KW-1185">Reference proteome</keyword>
<feature type="domain" description="J" evidence="27">
    <location>
        <begin position="1223"/>
        <end position="1287"/>
    </location>
</feature>
<comment type="subcellular location">
    <subcellularLocation>
        <location evidence="2">Cell junction</location>
        <location evidence="2">Focal adhesion</location>
    </subcellularLocation>
    <subcellularLocation>
        <location evidence="3">Cytoplasm</location>
        <location evidence="3">Perinuclear region</location>
    </subcellularLocation>
    <subcellularLocation>
        <location evidence="1">Cytoplasmic vesicle</location>
        <location evidence="1">Clathrin-coated vesicle</location>
    </subcellularLocation>
    <subcellularLocation>
        <location evidence="4">Golgi apparatus</location>
        <location evidence="4">trans-Golgi network</location>
    </subcellularLocation>
</comment>
<keyword evidence="16" id="KW-0007">Acetylation</keyword>
<feature type="compositionally biased region" description="Acidic residues" evidence="25">
    <location>
        <begin position="803"/>
        <end position="814"/>
    </location>
</feature>
<evidence type="ECO:0000256" key="13">
    <source>
        <dbReference type="ARBA" id="ARBA00022777"/>
    </source>
</evidence>
<evidence type="ECO:0000259" key="27">
    <source>
        <dbReference type="PROSITE" id="PS50076"/>
    </source>
</evidence>
<evidence type="ECO:0000256" key="6">
    <source>
        <dbReference type="ARBA" id="ARBA00012513"/>
    </source>
</evidence>
<evidence type="ECO:0000256" key="11">
    <source>
        <dbReference type="ARBA" id="ARBA00022679"/>
    </source>
</evidence>
<dbReference type="Gene3D" id="2.60.40.1110">
    <property type="match status" value="1"/>
</dbReference>
<dbReference type="SMART" id="SM01326">
    <property type="entry name" value="PTEN_C2"/>
    <property type="match status" value="1"/>
</dbReference>
<evidence type="ECO:0000256" key="7">
    <source>
        <dbReference type="ARBA" id="ARBA00022481"/>
    </source>
</evidence>
<dbReference type="GO" id="GO:0005524">
    <property type="term" value="F:ATP binding"/>
    <property type="evidence" value="ECO:0007669"/>
    <property type="project" value="UniProtKB-KW"/>
</dbReference>
<dbReference type="InterPro" id="IPR000719">
    <property type="entry name" value="Prot_kinase_dom"/>
</dbReference>
<evidence type="ECO:0000256" key="20">
    <source>
        <dbReference type="ARBA" id="ARBA00047899"/>
    </source>
</evidence>
<reference evidence="29 30" key="1">
    <citation type="submission" date="2019-09" db="EMBL/GenBank/DDBJ databases">
        <title>Bird 10,000 Genomes (B10K) Project - Family phase.</title>
        <authorList>
            <person name="Zhang G."/>
        </authorList>
    </citation>
    <scope>NUCLEOTIDE SEQUENCE [LARGE SCALE GENOMIC DNA]</scope>
    <source>
        <strain evidence="29">B10K-UC-030-53</strain>
    </source>
</reference>
<dbReference type="FunFam" id="2.60.40.1110:FF:000001">
    <property type="entry name" value="cyclin-G-associated kinase isoform X2"/>
    <property type="match status" value="1"/>
</dbReference>
<dbReference type="InterPro" id="IPR036869">
    <property type="entry name" value="J_dom_sf"/>
</dbReference>
<dbReference type="FunFam" id="1.10.287.110:FF:000002">
    <property type="entry name" value="putative tyrosine-protein phosphatase auxilin isoform X2"/>
    <property type="match status" value="1"/>
</dbReference>
<dbReference type="CDD" id="cd14036">
    <property type="entry name" value="STKc_GAK"/>
    <property type="match status" value="1"/>
</dbReference>
<evidence type="ECO:0000259" key="26">
    <source>
        <dbReference type="PROSITE" id="PS50011"/>
    </source>
</evidence>
<comment type="catalytic activity">
    <reaction evidence="21">
        <text>L-seryl-[protein] + ATP = O-phospho-L-seryl-[protein] + ADP + H(+)</text>
        <dbReference type="Rhea" id="RHEA:17989"/>
        <dbReference type="Rhea" id="RHEA-COMP:9863"/>
        <dbReference type="Rhea" id="RHEA-COMP:11604"/>
        <dbReference type="ChEBI" id="CHEBI:15378"/>
        <dbReference type="ChEBI" id="CHEBI:29999"/>
        <dbReference type="ChEBI" id="CHEBI:30616"/>
        <dbReference type="ChEBI" id="CHEBI:83421"/>
        <dbReference type="ChEBI" id="CHEBI:456216"/>
        <dbReference type="EC" id="2.7.11.1"/>
    </reaction>
</comment>
<dbReference type="PROSITE" id="PS50011">
    <property type="entry name" value="PROTEIN_KINASE_DOM"/>
    <property type="match status" value="1"/>
</dbReference>
<dbReference type="GO" id="GO:0048471">
    <property type="term" value="C:perinuclear region of cytoplasm"/>
    <property type="evidence" value="ECO:0007669"/>
    <property type="project" value="UniProtKB-SubCell"/>
</dbReference>
<evidence type="ECO:0000256" key="16">
    <source>
        <dbReference type="ARBA" id="ARBA00022990"/>
    </source>
</evidence>
<dbReference type="EC" id="2.7.11.1" evidence="6"/>
<feature type="region of interest" description="Disordered" evidence="25">
    <location>
        <begin position="1080"/>
        <end position="1122"/>
    </location>
</feature>
<feature type="compositionally biased region" description="Polar residues" evidence="25">
    <location>
        <begin position="1086"/>
        <end position="1098"/>
    </location>
</feature>
<evidence type="ECO:0000256" key="1">
    <source>
        <dbReference type="ARBA" id="ARBA00004132"/>
    </source>
</evidence>
<keyword evidence="19" id="KW-0968">Cytoplasmic vesicle</keyword>
<evidence type="ECO:0000256" key="3">
    <source>
        <dbReference type="ARBA" id="ARBA00004556"/>
    </source>
</evidence>
<dbReference type="Pfam" id="PF10409">
    <property type="entry name" value="PTEN_C2"/>
    <property type="match status" value="1"/>
</dbReference>
<evidence type="ECO:0000256" key="19">
    <source>
        <dbReference type="ARBA" id="ARBA00023329"/>
    </source>
</evidence>
<evidence type="ECO:0000256" key="15">
    <source>
        <dbReference type="ARBA" id="ARBA00022949"/>
    </source>
</evidence>
<comment type="function">
    <text evidence="22">Associates with cyclin G and CDK5. Seems to act as an auxilin homolog that is involved in the uncoating of clathrin-coated vesicles by Hsc70 in non-neuronal cells. Expression oscillates slightly during the cell cycle, peaking at G1. May play a role in clathrin-mediated endocytosis and intracellular trafficking, and in the dynamics of clathrin assembly/disassembly.</text>
</comment>
<dbReference type="GO" id="GO:0030136">
    <property type="term" value="C:clathrin-coated vesicle"/>
    <property type="evidence" value="ECO:0007669"/>
    <property type="project" value="UniProtKB-SubCell"/>
</dbReference>
<feature type="compositionally biased region" description="Polar residues" evidence="25">
    <location>
        <begin position="339"/>
        <end position="354"/>
    </location>
</feature>
<dbReference type="PANTHER" id="PTHR23172">
    <property type="entry name" value="AUXILIN/CYCLIN G-ASSOCIATED KINASE-RELATED"/>
    <property type="match status" value="1"/>
</dbReference>
<feature type="compositionally biased region" description="Polar residues" evidence="25">
    <location>
        <begin position="966"/>
        <end position="975"/>
    </location>
</feature>
<evidence type="ECO:0000256" key="2">
    <source>
        <dbReference type="ARBA" id="ARBA00004246"/>
    </source>
</evidence>
<evidence type="ECO:0000256" key="12">
    <source>
        <dbReference type="ARBA" id="ARBA00022741"/>
    </source>
</evidence>
<feature type="compositionally biased region" description="Polar residues" evidence="25">
    <location>
        <begin position="756"/>
        <end position="773"/>
    </location>
</feature>
<dbReference type="FunFam" id="1.10.510.10:FF:000228">
    <property type="entry name" value="cyclin-G-associated kinase isoform X1"/>
    <property type="match status" value="1"/>
</dbReference>
<dbReference type="Gene3D" id="1.10.510.10">
    <property type="entry name" value="Transferase(Phosphotransferase) domain 1"/>
    <property type="match status" value="1"/>
</dbReference>
<keyword evidence="7" id="KW-0488">Methylation</keyword>
<keyword evidence="18" id="KW-0131">Cell cycle</keyword>
<feature type="non-terminal residue" evidence="29">
    <location>
        <position position="1"/>
    </location>
</feature>
<proteinExistence type="inferred from homology"/>
<keyword evidence="9" id="KW-0723">Serine/threonine-protein kinase</keyword>
<comment type="similarity">
    <text evidence="5">Belongs to the protein kinase superfamily. AGC Ser/Thr protein kinase family. PKC subfamily.</text>
</comment>
<dbReference type="GO" id="GO:0004674">
    <property type="term" value="F:protein serine/threonine kinase activity"/>
    <property type="evidence" value="ECO:0007669"/>
    <property type="project" value="UniProtKB-KW"/>
</dbReference>
<evidence type="ECO:0000256" key="23">
    <source>
        <dbReference type="ARBA" id="ARBA00068393"/>
    </source>
</evidence>
<dbReference type="SUPFAM" id="SSF52799">
    <property type="entry name" value="(Phosphotyrosine protein) phosphatases II"/>
    <property type="match status" value="1"/>
</dbReference>
<dbReference type="CDD" id="cd06257">
    <property type="entry name" value="DnaJ"/>
    <property type="match status" value="1"/>
</dbReference>
<dbReference type="Proteomes" id="UP000587587">
    <property type="component" value="Unassembled WGS sequence"/>
</dbReference>
<dbReference type="SMART" id="SM00271">
    <property type="entry name" value="DnaJ"/>
    <property type="match status" value="1"/>
</dbReference>
<feature type="non-terminal residue" evidence="29">
    <location>
        <position position="1287"/>
    </location>
</feature>
<dbReference type="GO" id="GO:0005925">
    <property type="term" value="C:focal adhesion"/>
    <property type="evidence" value="ECO:0007669"/>
    <property type="project" value="UniProtKB-SubCell"/>
</dbReference>
<dbReference type="InterPro" id="IPR001623">
    <property type="entry name" value="DnaJ_domain"/>
</dbReference>
<dbReference type="PROSITE" id="PS50076">
    <property type="entry name" value="DNAJ_2"/>
    <property type="match status" value="1"/>
</dbReference>
<evidence type="ECO:0000256" key="18">
    <source>
        <dbReference type="ARBA" id="ARBA00023306"/>
    </source>
</evidence>
<evidence type="ECO:0000256" key="5">
    <source>
        <dbReference type="ARBA" id="ARBA00005490"/>
    </source>
</evidence>
<keyword evidence="17" id="KW-0333">Golgi apparatus</keyword>
<organism evidence="29 30">
    <name type="scientific">Promerops cafer</name>
    <name type="common">Cape sugarbird</name>
    <dbReference type="NCBI Taxonomy" id="254652"/>
    <lineage>
        <taxon>Eukaryota</taxon>
        <taxon>Metazoa</taxon>
        <taxon>Chordata</taxon>
        <taxon>Craniata</taxon>
        <taxon>Vertebrata</taxon>
        <taxon>Euteleostomi</taxon>
        <taxon>Archelosauria</taxon>
        <taxon>Archosauria</taxon>
        <taxon>Dinosauria</taxon>
        <taxon>Saurischia</taxon>
        <taxon>Theropoda</taxon>
        <taxon>Coelurosauria</taxon>
        <taxon>Aves</taxon>
        <taxon>Neognathae</taxon>
        <taxon>Neoaves</taxon>
        <taxon>Telluraves</taxon>
        <taxon>Australaves</taxon>
        <taxon>Passeriformes</taxon>
        <taxon>Passeroidea</taxon>
        <taxon>Nectariniidae</taxon>
        <taxon>Promerops</taxon>
    </lineage>
</organism>
<keyword evidence="13 29" id="KW-0418">Kinase</keyword>
<feature type="domain" description="Protein kinase" evidence="26">
    <location>
        <begin position="39"/>
        <end position="316"/>
    </location>
</feature>
<gene>
    <name evidence="29" type="primary">Gak_0</name>
    <name evidence="29" type="ORF">PROCAF_R00841</name>
</gene>
<evidence type="ECO:0000256" key="10">
    <source>
        <dbReference type="ARBA" id="ARBA00022553"/>
    </source>
</evidence>
<dbReference type="SUPFAM" id="SSF46565">
    <property type="entry name" value="Chaperone J-domain"/>
    <property type="match status" value="1"/>
</dbReference>
<comment type="caution">
    <text evidence="29">The sequence shown here is derived from an EMBL/GenBank/DDBJ whole genome shotgun (WGS) entry which is preliminary data.</text>
</comment>
<sequence length="1287" mass="142310">MSLFQSALDFLAGPGSLGAASRDQNDFVGQTVEMGDMKLRIKRVIAEGGFAFVYEAQDLGSGKDYALKRLLSNEEEKNKAIIQEVCFMKKLSGHPNIVQFCSAASIGKEESDTGQGEFLLLTELCKGQLVEFLKKVESKGPISCDTVLKIFYQTCRAVQHMHKQKPPIIHRDLKVENLLISNQGTIKLCDFGSATTIAYYPDYNWSAQKRALVEEEITRNTTPMYRTPEMIDLYSNFPIGEKQDIWALGCILYLLCFRQHPFEDGAKLRIVNGKYVIPQNDTRYSVFHDLIRSTLKVNPEERLSITELVNQLQEIAAARNVNPKSPITELLEQNGGYGNSAQPRTSVTSVSQSSKPAGQLNNLYNSGLTVAECDQTYGGFFDILRGGTERFFTNIKDTSSKVIQSVAKSGKKEGMLQACNSASENHYVAFLLCIALYFESLLYLTVSECGWPARRAPNLQNLYSICKNMHLWLKQDQKNVCIVHCLDGRAASAVVVCSFLCFCRLFTTAEAAVYMFSMKRCPPGIWPSHKRYIEYMCDMMAEEPIIPHSKPILVRSIVMTPVPLFSKQRNGCRPFCEVYVGDERVTTTSQEYDKMKEFKIEDGKAVIPLGITVQGDVLIVIYHARSTLGGRLQAKMASMKMFQIQFHTGFVPRNATTVKFAKYDLDACDIQEKYPDLFQVNLEVEVEPRDRPSCEQPPWDNMNIKGLNPKILFSTREEQQEILSKFGKPELPRQPGSTAQYEAEASQLEQSSESAPTDTESPRSSSTDANNFFHSLDWKEGKTPESGIEDSSSKNDRVQLSDDREESDPSDEEFPTFPDEGSTVTVGEKDSTPEEELLFEASFESPSAPLQKSLPEENVDLLGLDSDISAEQKQPISEVNSSSSNADLLNNLFVSSVSQVSNEPTGDLLGQGTDFFFSSQCPSATQGSSSGAAMSSADPFDPFTMSSGSENQALSGPDLFGDFLNPTPTSTANTVPSTQSSLPPSSSSDFLNLGNLTPEPPKISSSTSHPDLLSGWDSWADSSTTSNVASPQLKPVSFTTGSQSSVSSGLSFSQVKAQNFDPFADLASLGSGLPGSSTGGLLGSGFSQKTASSQKLGNQWQKSSKPQSTSWQSQTKSSTAAKPNYTVNLSVIGGREERGVRAPSFGQKPKVSENDFEDLLSNQGFSAKSDKKGPKTIAEMRKQEMSKDMDPLKLKILEWIEGKERNIRALISTLHTVLWEGENKWKPVSMADLVTPEQVKKYYRRAVLVVHPDKATGQPYEQYAKMIFMELNDAWSEFENQGSKSLF</sequence>
<dbReference type="PROSITE" id="PS00108">
    <property type="entry name" value="PROTEIN_KINASE_ST"/>
    <property type="match status" value="1"/>
</dbReference>
<dbReference type="InterPro" id="IPR014020">
    <property type="entry name" value="Tensin_C2-dom"/>
</dbReference>
<dbReference type="GO" id="GO:0030276">
    <property type="term" value="F:clathrin binding"/>
    <property type="evidence" value="ECO:0007669"/>
    <property type="project" value="TreeGrafter"/>
</dbReference>
<dbReference type="InterPro" id="IPR008271">
    <property type="entry name" value="Ser/Thr_kinase_AS"/>
</dbReference>
<evidence type="ECO:0000259" key="28">
    <source>
        <dbReference type="PROSITE" id="PS51182"/>
    </source>
</evidence>
<dbReference type="SUPFAM" id="SSF49562">
    <property type="entry name" value="C2 domain (Calcium/lipid-binding domain, CaLB)"/>
    <property type="match status" value="1"/>
</dbReference>